<evidence type="ECO:0000313" key="11">
    <source>
        <dbReference type="EMBL" id="PIY90751.1"/>
    </source>
</evidence>
<dbReference type="GO" id="GO:0046872">
    <property type="term" value="F:metal ion binding"/>
    <property type="evidence" value="ECO:0007669"/>
    <property type="project" value="UniProtKB-KW"/>
</dbReference>
<reference evidence="12" key="1">
    <citation type="submission" date="2017-09" db="EMBL/GenBank/DDBJ databases">
        <title>Depth-based differentiation of microbial function through sediment-hosted aquifers and enrichment of novel symbionts in the deep terrestrial subsurface.</title>
        <authorList>
            <person name="Probst A.J."/>
            <person name="Ladd B."/>
            <person name="Jarett J.K."/>
            <person name="Geller-Mcgrath D.E."/>
            <person name="Sieber C.M.K."/>
            <person name="Emerson J.B."/>
            <person name="Anantharaman K."/>
            <person name="Thomas B.C."/>
            <person name="Malmstrom R."/>
            <person name="Stieglmeier M."/>
            <person name="Klingl A."/>
            <person name="Woyke T."/>
            <person name="Ryan C.M."/>
            <person name="Banfield J.F."/>
        </authorList>
    </citation>
    <scope>NUCLEOTIDE SEQUENCE [LARGE SCALE GENOMIC DNA]</scope>
</reference>
<evidence type="ECO:0000256" key="10">
    <source>
        <dbReference type="ARBA" id="ARBA00032441"/>
    </source>
</evidence>
<keyword evidence="4" id="KW-0963">Cytoplasm</keyword>
<dbReference type="AlphaFoldDB" id="A0A2M7R7F5"/>
<dbReference type="InterPro" id="IPR003442">
    <property type="entry name" value="T6A_TsaE"/>
</dbReference>
<dbReference type="InterPro" id="IPR027417">
    <property type="entry name" value="P-loop_NTPase"/>
</dbReference>
<evidence type="ECO:0000256" key="9">
    <source>
        <dbReference type="ARBA" id="ARBA00022842"/>
    </source>
</evidence>
<evidence type="ECO:0000256" key="4">
    <source>
        <dbReference type="ARBA" id="ARBA00022490"/>
    </source>
</evidence>
<keyword evidence="7" id="KW-0547">Nucleotide-binding</keyword>
<sequence length="155" mass="17450">MVKYSKILTKSSSQTKKIGKILAKEFLKTFTKTALVLGLIGDLGGGKTTFLQGFAKGLGIKEKILSPSFVIIKKFKISADSCSNSCKFASFYHIDCYRIKKPKEILDLGFREIVSTPQNIVAIEWADRIRKILPKGTLILKFQFANKNERKIMLK</sequence>
<protein>
    <recommendedName>
        <fullName evidence="3">tRNA threonylcarbamoyladenosine biosynthesis protein TsaE</fullName>
    </recommendedName>
    <alternativeName>
        <fullName evidence="10">t(6)A37 threonylcarbamoyladenosine biosynthesis protein TsaE</fullName>
    </alternativeName>
</protein>
<dbReference type="GO" id="GO:0016740">
    <property type="term" value="F:transferase activity"/>
    <property type="evidence" value="ECO:0007669"/>
    <property type="project" value="UniProtKB-KW"/>
</dbReference>
<name>A0A2M7R7F5_9BACT</name>
<dbReference type="EMBL" id="PFLX01000045">
    <property type="protein sequence ID" value="PIY90751.1"/>
    <property type="molecule type" value="Genomic_DNA"/>
</dbReference>
<dbReference type="PANTHER" id="PTHR33540">
    <property type="entry name" value="TRNA THREONYLCARBAMOYLADENOSINE BIOSYNTHESIS PROTEIN TSAE"/>
    <property type="match status" value="1"/>
</dbReference>
<evidence type="ECO:0000256" key="7">
    <source>
        <dbReference type="ARBA" id="ARBA00022741"/>
    </source>
</evidence>
<evidence type="ECO:0000313" key="12">
    <source>
        <dbReference type="Proteomes" id="UP000230055"/>
    </source>
</evidence>
<dbReference type="GO" id="GO:0005524">
    <property type="term" value="F:ATP binding"/>
    <property type="evidence" value="ECO:0007669"/>
    <property type="project" value="UniProtKB-KW"/>
</dbReference>
<evidence type="ECO:0000256" key="3">
    <source>
        <dbReference type="ARBA" id="ARBA00019010"/>
    </source>
</evidence>
<dbReference type="Gene3D" id="3.40.50.300">
    <property type="entry name" value="P-loop containing nucleotide triphosphate hydrolases"/>
    <property type="match status" value="1"/>
</dbReference>
<comment type="caution">
    <text evidence="11">The sequence shown here is derived from an EMBL/GenBank/DDBJ whole genome shotgun (WGS) entry which is preliminary data.</text>
</comment>
<dbReference type="GO" id="GO:0002949">
    <property type="term" value="P:tRNA threonylcarbamoyladenosine modification"/>
    <property type="evidence" value="ECO:0007669"/>
    <property type="project" value="InterPro"/>
</dbReference>
<evidence type="ECO:0000256" key="8">
    <source>
        <dbReference type="ARBA" id="ARBA00022840"/>
    </source>
</evidence>
<keyword evidence="8" id="KW-0067">ATP-binding</keyword>
<dbReference type="Pfam" id="PF02367">
    <property type="entry name" value="TsaE"/>
    <property type="match status" value="1"/>
</dbReference>
<proteinExistence type="inferred from homology"/>
<evidence type="ECO:0000256" key="2">
    <source>
        <dbReference type="ARBA" id="ARBA00007599"/>
    </source>
</evidence>
<keyword evidence="11" id="KW-0808">Transferase</keyword>
<gene>
    <name evidence="11" type="ORF">COY72_01795</name>
</gene>
<keyword evidence="9" id="KW-0460">Magnesium</keyword>
<organism evidence="11 12">
    <name type="scientific">Candidatus Nealsonbacteria bacterium CG_4_10_14_0_8_um_filter_35_10</name>
    <dbReference type="NCBI Taxonomy" id="1974683"/>
    <lineage>
        <taxon>Bacteria</taxon>
        <taxon>Candidatus Nealsoniibacteriota</taxon>
    </lineage>
</organism>
<dbReference type="SUPFAM" id="SSF52540">
    <property type="entry name" value="P-loop containing nucleoside triphosphate hydrolases"/>
    <property type="match status" value="1"/>
</dbReference>
<comment type="subcellular location">
    <subcellularLocation>
        <location evidence="1">Cytoplasm</location>
    </subcellularLocation>
</comment>
<evidence type="ECO:0000256" key="6">
    <source>
        <dbReference type="ARBA" id="ARBA00022723"/>
    </source>
</evidence>
<accession>A0A2M7R7F5</accession>
<dbReference type="Proteomes" id="UP000230055">
    <property type="component" value="Unassembled WGS sequence"/>
</dbReference>
<comment type="similarity">
    <text evidence="2">Belongs to the TsaE family.</text>
</comment>
<evidence type="ECO:0000256" key="5">
    <source>
        <dbReference type="ARBA" id="ARBA00022694"/>
    </source>
</evidence>
<keyword evidence="6" id="KW-0479">Metal-binding</keyword>
<dbReference type="GO" id="GO:0005737">
    <property type="term" value="C:cytoplasm"/>
    <property type="evidence" value="ECO:0007669"/>
    <property type="project" value="UniProtKB-SubCell"/>
</dbReference>
<keyword evidence="5" id="KW-0819">tRNA processing</keyword>
<dbReference type="NCBIfam" id="TIGR00150">
    <property type="entry name" value="T6A_YjeE"/>
    <property type="match status" value="1"/>
</dbReference>
<evidence type="ECO:0000256" key="1">
    <source>
        <dbReference type="ARBA" id="ARBA00004496"/>
    </source>
</evidence>
<dbReference type="PANTHER" id="PTHR33540:SF2">
    <property type="entry name" value="TRNA THREONYLCARBAMOYLADENOSINE BIOSYNTHESIS PROTEIN TSAE"/>
    <property type="match status" value="1"/>
</dbReference>